<protein>
    <submittedName>
        <fullName evidence="1">Uncharacterized protein</fullName>
    </submittedName>
</protein>
<organism evidence="1">
    <name type="scientific">marine sediment metagenome</name>
    <dbReference type="NCBI Taxonomy" id="412755"/>
    <lineage>
        <taxon>unclassified sequences</taxon>
        <taxon>metagenomes</taxon>
        <taxon>ecological metagenomes</taxon>
    </lineage>
</organism>
<name>X0UJ07_9ZZZZ</name>
<evidence type="ECO:0000313" key="1">
    <source>
        <dbReference type="EMBL" id="GAG05774.1"/>
    </source>
</evidence>
<accession>X0UJ07</accession>
<dbReference type="AlphaFoldDB" id="X0UJ07"/>
<proteinExistence type="predicted"/>
<gene>
    <name evidence="1" type="ORF">S01H1_40400</name>
</gene>
<comment type="caution">
    <text evidence="1">The sequence shown here is derived from an EMBL/GenBank/DDBJ whole genome shotgun (WGS) entry which is preliminary data.</text>
</comment>
<dbReference type="EMBL" id="BARS01025584">
    <property type="protein sequence ID" value="GAG05774.1"/>
    <property type="molecule type" value="Genomic_DNA"/>
</dbReference>
<sequence length="38" mass="4016">DLPAFGRRAGLEEAETLKAVSVDIGREPVALSPASCWC</sequence>
<feature type="non-terminal residue" evidence="1">
    <location>
        <position position="1"/>
    </location>
</feature>
<reference evidence="1" key="1">
    <citation type="journal article" date="2014" name="Front. Microbiol.">
        <title>High frequency of phylogenetically diverse reductive dehalogenase-homologous genes in deep subseafloor sedimentary metagenomes.</title>
        <authorList>
            <person name="Kawai M."/>
            <person name="Futagami T."/>
            <person name="Toyoda A."/>
            <person name="Takaki Y."/>
            <person name="Nishi S."/>
            <person name="Hori S."/>
            <person name="Arai W."/>
            <person name="Tsubouchi T."/>
            <person name="Morono Y."/>
            <person name="Uchiyama I."/>
            <person name="Ito T."/>
            <person name="Fujiyama A."/>
            <person name="Inagaki F."/>
            <person name="Takami H."/>
        </authorList>
    </citation>
    <scope>NUCLEOTIDE SEQUENCE</scope>
    <source>
        <strain evidence="1">Expedition CK06-06</strain>
    </source>
</reference>